<evidence type="ECO:0000313" key="3">
    <source>
        <dbReference type="Proteomes" id="UP000601522"/>
    </source>
</evidence>
<dbReference type="InterPro" id="IPR000182">
    <property type="entry name" value="GNAT_dom"/>
</dbReference>
<dbReference type="Pfam" id="PF00583">
    <property type="entry name" value="Acetyltransf_1"/>
    <property type="match status" value="1"/>
</dbReference>
<sequence>MNMIKIKEDIIPEIEEIMNLYEDAEWYAYTKDRIRLKNAIDNSLKVLTAWNNHKLVGLIRVVGDNHTIIYIQDILVLKEYQGQGIGSKLLNLILEKYKSIRQIVLMTDNTKETISFYKKNGMVDTAEYNGVAFVKYNLN</sequence>
<reference evidence="2 3" key="1">
    <citation type="submission" date="2020-08" db="EMBL/GenBank/DDBJ databases">
        <title>Genome public.</title>
        <authorList>
            <person name="Liu C."/>
            <person name="Sun Q."/>
        </authorList>
    </citation>
    <scope>NUCLEOTIDE SEQUENCE [LARGE SCALE GENOMIC DNA]</scope>
    <source>
        <strain evidence="2 3">NSJ-26</strain>
    </source>
</reference>
<proteinExistence type="predicted"/>
<dbReference type="InterPro" id="IPR016181">
    <property type="entry name" value="Acyl_CoA_acyltransferase"/>
</dbReference>
<dbReference type="Gene3D" id="3.40.630.30">
    <property type="match status" value="1"/>
</dbReference>
<dbReference type="GO" id="GO:0016747">
    <property type="term" value="F:acyltransferase activity, transferring groups other than amino-acyl groups"/>
    <property type="evidence" value="ECO:0007669"/>
    <property type="project" value="InterPro"/>
</dbReference>
<comment type="caution">
    <text evidence="2">The sequence shown here is derived from an EMBL/GenBank/DDBJ whole genome shotgun (WGS) entry which is preliminary data.</text>
</comment>
<dbReference type="CDD" id="cd04301">
    <property type="entry name" value="NAT_SF"/>
    <property type="match status" value="1"/>
</dbReference>
<dbReference type="PANTHER" id="PTHR43233:SF1">
    <property type="entry name" value="FAMILY N-ACETYLTRANSFERASE, PUTATIVE (AFU_ORTHOLOGUE AFUA_6G03350)-RELATED"/>
    <property type="match status" value="1"/>
</dbReference>
<name>A0A926EZ99_9FIRM</name>
<keyword evidence="3" id="KW-1185">Reference proteome</keyword>
<dbReference type="PANTHER" id="PTHR43233">
    <property type="entry name" value="FAMILY N-ACETYLTRANSFERASE, PUTATIVE (AFU_ORTHOLOGUE AFUA_6G03350)-RELATED"/>
    <property type="match status" value="1"/>
</dbReference>
<dbReference type="SUPFAM" id="SSF55729">
    <property type="entry name" value="Acyl-CoA N-acyltransferases (Nat)"/>
    <property type="match status" value="1"/>
</dbReference>
<dbReference type="AlphaFoldDB" id="A0A926EZ99"/>
<protein>
    <submittedName>
        <fullName evidence="2">GNAT family N-acetyltransferase</fullName>
    </submittedName>
</protein>
<feature type="domain" description="N-acetyltransferase" evidence="1">
    <location>
        <begin position="4"/>
        <end position="139"/>
    </location>
</feature>
<evidence type="ECO:0000259" key="1">
    <source>
        <dbReference type="PROSITE" id="PS51186"/>
    </source>
</evidence>
<dbReference type="InterPro" id="IPR053144">
    <property type="entry name" value="Acetyltransferase_Butenolide"/>
</dbReference>
<accession>A0A926EZ99</accession>
<organism evidence="2 3">
    <name type="scientific">Wansuia hejianensis</name>
    <dbReference type="NCBI Taxonomy" id="2763667"/>
    <lineage>
        <taxon>Bacteria</taxon>
        <taxon>Bacillati</taxon>
        <taxon>Bacillota</taxon>
        <taxon>Clostridia</taxon>
        <taxon>Lachnospirales</taxon>
        <taxon>Lachnospiraceae</taxon>
        <taxon>Wansuia</taxon>
    </lineage>
</organism>
<gene>
    <name evidence="2" type="ORF">H8689_08515</name>
</gene>
<dbReference type="PROSITE" id="PS51186">
    <property type="entry name" value="GNAT"/>
    <property type="match status" value="1"/>
</dbReference>
<dbReference type="EMBL" id="JACRTK010000003">
    <property type="protein sequence ID" value="MBC8591155.1"/>
    <property type="molecule type" value="Genomic_DNA"/>
</dbReference>
<dbReference type="RefSeq" id="WP_249324019.1">
    <property type="nucleotide sequence ID" value="NZ_JACRTK010000003.1"/>
</dbReference>
<evidence type="ECO:0000313" key="2">
    <source>
        <dbReference type="EMBL" id="MBC8591155.1"/>
    </source>
</evidence>
<dbReference type="Proteomes" id="UP000601522">
    <property type="component" value="Unassembled WGS sequence"/>
</dbReference>